<dbReference type="Gene3D" id="1.10.10.10">
    <property type="entry name" value="Winged helix-like DNA-binding domain superfamily/Winged helix DNA-binding domain"/>
    <property type="match status" value="1"/>
</dbReference>
<organism evidence="2 3">
    <name type="scientific">Micromonospora echinaurantiaca</name>
    <dbReference type="NCBI Taxonomy" id="47857"/>
    <lineage>
        <taxon>Bacteria</taxon>
        <taxon>Bacillati</taxon>
        <taxon>Actinomycetota</taxon>
        <taxon>Actinomycetes</taxon>
        <taxon>Micromonosporales</taxon>
        <taxon>Micromonosporaceae</taxon>
        <taxon>Micromonospora</taxon>
    </lineage>
</organism>
<evidence type="ECO:0000313" key="2">
    <source>
        <dbReference type="EMBL" id="SCG44502.1"/>
    </source>
</evidence>
<accession>A0A1C5HEQ8</accession>
<dbReference type="RefSeq" id="WP_088993116.1">
    <property type="nucleotide sequence ID" value="NZ_LT607750.1"/>
</dbReference>
<dbReference type="InterPro" id="IPR000835">
    <property type="entry name" value="HTH_MarR-typ"/>
</dbReference>
<dbReference type="GO" id="GO:0003677">
    <property type="term" value="F:DNA binding"/>
    <property type="evidence" value="ECO:0007669"/>
    <property type="project" value="UniProtKB-KW"/>
</dbReference>
<dbReference type="InterPro" id="IPR036390">
    <property type="entry name" value="WH_DNA-bd_sf"/>
</dbReference>
<dbReference type="EMBL" id="LT607750">
    <property type="protein sequence ID" value="SCG44502.1"/>
    <property type="molecule type" value="Genomic_DNA"/>
</dbReference>
<dbReference type="SUPFAM" id="SSF46785">
    <property type="entry name" value="Winged helix' DNA-binding domain"/>
    <property type="match status" value="1"/>
</dbReference>
<reference evidence="2 3" key="1">
    <citation type="submission" date="2016-06" db="EMBL/GenBank/DDBJ databases">
        <authorList>
            <person name="Kjaerup R.B."/>
            <person name="Dalgaard T.S."/>
            <person name="Juul-Madsen H.R."/>
        </authorList>
    </citation>
    <scope>NUCLEOTIDE SEQUENCE [LARGE SCALE GENOMIC DNA]</scope>
    <source>
        <strain evidence="2 3">DSM 43904</strain>
    </source>
</reference>
<dbReference type="GO" id="GO:0003700">
    <property type="term" value="F:DNA-binding transcription factor activity"/>
    <property type="evidence" value="ECO:0007669"/>
    <property type="project" value="InterPro"/>
</dbReference>
<dbReference type="Pfam" id="PF12802">
    <property type="entry name" value="MarR_2"/>
    <property type="match status" value="1"/>
</dbReference>
<dbReference type="PROSITE" id="PS50995">
    <property type="entry name" value="HTH_MARR_2"/>
    <property type="match status" value="1"/>
</dbReference>
<dbReference type="PANTHER" id="PTHR33164:SF99">
    <property type="entry name" value="MARR FAMILY REGULATORY PROTEIN"/>
    <property type="match status" value="1"/>
</dbReference>
<dbReference type="AlphaFoldDB" id="A0A1C5HEQ8"/>
<feature type="domain" description="HTH marR-type" evidence="1">
    <location>
        <begin position="1"/>
        <end position="155"/>
    </location>
</feature>
<sequence>MHMQLSTPGVAAAGVVSPAWSQVAAFASAVDASLGRWLTDAYRVGLTEYRALVYLSQAADKELRVNDLAQRVGLNQSSVTRLVSRLEAKGLTRRDVCLDDGRGVYAVITEQGEALLKQVRGPYEQRVRELLGNVGVHFPQLDARQLGQALGDIGRLLAP</sequence>
<dbReference type="InterPro" id="IPR039422">
    <property type="entry name" value="MarR/SlyA-like"/>
</dbReference>
<keyword evidence="2" id="KW-0238">DNA-binding</keyword>
<gene>
    <name evidence="2" type="ORF">GA0070609_1493</name>
</gene>
<evidence type="ECO:0000259" key="1">
    <source>
        <dbReference type="PROSITE" id="PS50995"/>
    </source>
</evidence>
<dbReference type="GO" id="GO:0006950">
    <property type="term" value="P:response to stress"/>
    <property type="evidence" value="ECO:0007669"/>
    <property type="project" value="TreeGrafter"/>
</dbReference>
<dbReference type="Proteomes" id="UP000198217">
    <property type="component" value="Chromosome I"/>
</dbReference>
<protein>
    <submittedName>
        <fullName evidence="2">DNA-binding transcriptional regulator, MarR family</fullName>
    </submittedName>
</protein>
<evidence type="ECO:0000313" key="3">
    <source>
        <dbReference type="Proteomes" id="UP000198217"/>
    </source>
</evidence>
<dbReference type="PANTHER" id="PTHR33164">
    <property type="entry name" value="TRANSCRIPTIONAL REGULATOR, MARR FAMILY"/>
    <property type="match status" value="1"/>
</dbReference>
<proteinExistence type="predicted"/>
<keyword evidence="3" id="KW-1185">Reference proteome</keyword>
<dbReference type="SMART" id="SM00347">
    <property type="entry name" value="HTH_MARR"/>
    <property type="match status" value="1"/>
</dbReference>
<dbReference type="InterPro" id="IPR036388">
    <property type="entry name" value="WH-like_DNA-bd_sf"/>
</dbReference>
<name>A0A1C5HEQ8_9ACTN</name>
<dbReference type="PRINTS" id="PR00598">
    <property type="entry name" value="HTHMARR"/>
</dbReference>